<reference evidence="2 3" key="1">
    <citation type="journal article" date="2007" name="Science">
        <title>The Chlamydomonas genome reveals the evolution of key animal and plant functions.</title>
        <authorList>
            <person name="Merchant S.S."/>
            <person name="Prochnik S.E."/>
            <person name="Vallon O."/>
            <person name="Harris E.H."/>
            <person name="Karpowicz S.J."/>
            <person name="Witman G.B."/>
            <person name="Terry A."/>
            <person name="Salamov A."/>
            <person name="Fritz-Laylin L.K."/>
            <person name="Marechal-Drouard L."/>
            <person name="Marshall W.F."/>
            <person name="Qu L.H."/>
            <person name="Nelson D.R."/>
            <person name="Sanderfoot A.A."/>
            <person name="Spalding M.H."/>
            <person name="Kapitonov V.V."/>
            <person name="Ren Q."/>
            <person name="Ferris P."/>
            <person name="Lindquist E."/>
            <person name="Shapiro H."/>
            <person name="Lucas S.M."/>
            <person name="Grimwood J."/>
            <person name="Schmutz J."/>
            <person name="Cardol P."/>
            <person name="Cerutti H."/>
            <person name="Chanfreau G."/>
            <person name="Chen C.L."/>
            <person name="Cognat V."/>
            <person name="Croft M.T."/>
            <person name="Dent R."/>
            <person name="Dutcher S."/>
            <person name="Fernandez E."/>
            <person name="Fukuzawa H."/>
            <person name="Gonzalez-Ballester D."/>
            <person name="Gonzalez-Halphen D."/>
            <person name="Hallmann A."/>
            <person name="Hanikenne M."/>
            <person name="Hippler M."/>
            <person name="Inwood W."/>
            <person name="Jabbari K."/>
            <person name="Kalanon M."/>
            <person name="Kuras R."/>
            <person name="Lefebvre P.A."/>
            <person name="Lemaire S.D."/>
            <person name="Lobanov A.V."/>
            <person name="Lohr M."/>
            <person name="Manuell A."/>
            <person name="Meier I."/>
            <person name="Mets L."/>
            <person name="Mittag M."/>
            <person name="Mittelmeier T."/>
            <person name="Moroney J.V."/>
            <person name="Moseley J."/>
            <person name="Napoli C."/>
            <person name="Nedelcu A.M."/>
            <person name="Niyogi K."/>
            <person name="Novoselov S.V."/>
            <person name="Paulsen I.T."/>
            <person name="Pazour G."/>
            <person name="Purton S."/>
            <person name="Ral J.P."/>
            <person name="Riano-Pachon D.M."/>
            <person name="Riekhof W."/>
            <person name="Rymarquis L."/>
            <person name="Schroda M."/>
            <person name="Stern D."/>
            <person name="Umen J."/>
            <person name="Willows R."/>
            <person name="Wilson N."/>
            <person name="Zimmer S.L."/>
            <person name="Allmer J."/>
            <person name="Balk J."/>
            <person name="Bisova K."/>
            <person name="Chen C.J."/>
            <person name="Elias M."/>
            <person name="Gendler K."/>
            <person name="Hauser C."/>
            <person name="Lamb M.R."/>
            <person name="Ledford H."/>
            <person name="Long J.C."/>
            <person name="Minagawa J."/>
            <person name="Page M.D."/>
            <person name="Pan J."/>
            <person name="Pootakham W."/>
            <person name="Roje S."/>
            <person name="Rose A."/>
            <person name="Stahlberg E."/>
            <person name="Terauchi A.M."/>
            <person name="Yang P."/>
            <person name="Ball S."/>
            <person name="Bowler C."/>
            <person name="Dieckmann C.L."/>
            <person name="Gladyshev V.N."/>
            <person name="Green P."/>
            <person name="Jorgensen R."/>
            <person name="Mayfield S."/>
            <person name="Mueller-Roeber B."/>
            <person name="Rajamani S."/>
            <person name="Sayre R.T."/>
            <person name="Brokstein P."/>
            <person name="Dubchak I."/>
            <person name="Goodstein D."/>
            <person name="Hornick L."/>
            <person name="Huang Y.W."/>
            <person name="Jhaveri J."/>
            <person name="Luo Y."/>
            <person name="Martinez D."/>
            <person name="Ngau W.C."/>
            <person name="Otillar B."/>
            <person name="Poliakov A."/>
            <person name="Porter A."/>
            <person name="Szajkowski L."/>
            <person name="Werner G."/>
            <person name="Zhou K."/>
            <person name="Grigoriev I.V."/>
            <person name="Rokhsar D.S."/>
            <person name="Grossman A.R."/>
        </authorList>
    </citation>
    <scope>NUCLEOTIDE SEQUENCE [LARGE SCALE GENOMIC DNA]</scope>
    <source>
        <strain evidence="3">CC-503</strain>
    </source>
</reference>
<feature type="compositionally biased region" description="Low complexity" evidence="1">
    <location>
        <begin position="1630"/>
        <end position="1644"/>
    </location>
</feature>
<feature type="region of interest" description="Disordered" evidence="1">
    <location>
        <begin position="1024"/>
        <end position="1053"/>
    </location>
</feature>
<feature type="compositionally biased region" description="Basic and acidic residues" evidence="1">
    <location>
        <begin position="669"/>
        <end position="693"/>
    </location>
</feature>
<dbReference type="EMBL" id="CM008964">
    <property type="protein sequence ID" value="PNW85849.1"/>
    <property type="molecule type" value="Genomic_DNA"/>
</dbReference>
<dbReference type="KEGG" id="cre:CHLRE_03g202875v5"/>
<protein>
    <submittedName>
        <fullName evidence="2">Uncharacterized protein</fullName>
    </submittedName>
</protein>
<sequence>MGFPSSFAALQERSRRQNLLTNALADSHLTDAAGTPKVSNALESGRNLAAAALRSLKHGGLTDGSDSPDADLAPPGSGSAAAACPSRRRMRAILSRLHPTAELLTSMAPAPAPDGSRASPLGAASGAALLPPVRASGGMDLSQEQQQQQQQLRPHAWRKPLPWRRPGAAPNADHHVLPPSPPPSPRTAAHRALRALRQAGPEGWRPDEWRLLRALQHVREHRVVEDEVAHKESSVEGAMQRSAVLAAVRQVTQKAARTREALMEWRVRANWAQVEKANWRIRQLLDVEFESIKGGQCQLTRWHEREAGDAAAELDLDSDSDTGASYSRDCEAGSDDDEDEDKPIAAMARRHNRGGSSSGGGDGEGSGRGRMPAYTREQLQRHVLVAWCVREKARQLGCLRRLRLLRTLQEQLASTGLPAGVFGGGDPAAHASLCAAAYDFSAPGLRALGVDTLAAAARGAIRRYPTTWERLAAAARIEQDGSARRQRRHAGKQAAAAGAEDAEEEAEKEEDGPATLVLRAAVVGLLLLRAEQPVAEQWPDPLTAAGVALLWRYTASTSAWLNPRQLQGLLELPPRPYLRQQPDTGVRQQREQGFVDIPWRSKTRGRRDGAGEGGGRALDLHSTERAARLSPEHLACVRAAMAPDQVDRALAIADLSGAAVDLEQLRPFGGRDGHGRSQGRQRRDADRSSRLAEARAQARAQQVLDETLREVVALEVVEELEGPAAAAAAQDRDTRAGSGAARDGDGWAAARRTLEVWEAGLVHSGWQGAWLESCAAEAAASVSSQGRLAAQAQAEAAAAAKAAAEAADGSNTPVGVYDCLLEDLAWPLHPLLSSKSYLARPGQHQRRRHTDLAAHIVQRWEQLQVRGMLDAVDYLAAAMTAATAALTAGGGAGAAGVAAAPGAAGGGGGPAALRAGGHAAGWLYLPPASAAGVAKAQATAAREAAAEAAEAAEDLTALHRVLAAGYAAVTSSSPRAAFPAAASAGAGVAGGAHVPGVAGAGAAAAGVSAWSAMQLRLQTGSVHGARDRVAASRGGCGGRGRADRAQDEDVPGPTCADLPAVAAAEERCAVVMEALRCEQAAALLERPGGSDAAAAGGAGAAASAARNCLLDLDSAAADLWNGGGGVRRLQRARAKTEAEVPARTGPQRTADAGGAAGSAGSAGGATAGRGDGSLDTYAGVAEAMAPGLLAAHPGSWGRLLAAADAAALARAEAMAAARARGKGSDVAVQRAARVPGVVQLADTALAGLSAVAHWTRGSGGGSGGGVGGQRSGPAGAGSLPLRRFRLAYVMAAGAAYECARQQAQGDEDEGSSDGASEGEQGGAWGAGTPLEPSQEAAALFGMLACVPPLCFVTPEQAWLSPKVRKHWPGALRAAFSVGSPLVGRPDPDVVPLHRYGTPHTTLTAAAGLGQPQAQIQTAGEAAAAAAATAAAAAGPLPVWHPRRQAVLRENLEASLSSWVFAPPSLIVSLTVAMWDAAAAADRTAPAAAAREGRPPWGLHRTLNAVQGRSYEGTMEGPKQEGQEAQRVRGAAAPLPAVARAAVGSPSDFAAALGLLSASTSVEIYYKDVLESEEEEEEEEEEDEEEEEEEEELEQVGAQAEEEELEQMGAEQVEDGELELQEEEEEEGEAEQFSSGSGSGSSSPDSADKDEESAESEDEDESEEDDGDEWRRAELPPSKAAMTPAAAAAAAAPPAAASTAGNTKRPDQAMTVLDTSGGGGGDSHGGGDAVAVVHASRSPRRRLTVRRCSTSPKSIADDDADDADAAANAGGGADAAANADGAAVVVAGTADAGLAVAVGKANAEADKAAAPADMAAAVTAFTTSAAAIVAAATAAAFPAKGVRATAADKPPAVGPAAWLVALPSNAEDRVLAGALSLLSPLSKAAAEYTDTTFRGGGAAAAAAGAMQPAAAAAPPPPPVLRLQLAAAEHVALLLMLTWQFNQIDLGGGGGAASKQEAARAEDGWRLGFQPSCGDAKARTLEAAATTAAAPPGRSPAGSAEASVLAAAAAPLCVVVARNPLDGAVHGCFTWSEAEPVAVDAGCKLSMRVHAARQALLDTSGPGLVRVDVCGLEELPRALLLCAQVRRSLLDRRRDLVVLPERLALSRELVAAQQRQQQLLCSQGQQGRRQERPRGVLERLQDLAEELEELHASGDKAEGAALVRAAAAAAAAADAEATCRGRKGGCGGSGREAGGGGEPSNCMGYAESCAGSLMALLREPNGQVRQGLRLRLLLVECEPGRPQVLVQPERARREAAAAASTRQQSQREALRRAMQKSS</sequence>
<accession>A0A2K3DZA9</accession>
<feature type="region of interest" description="Disordered" evidence="1">
    <location>
        <begin position="1131"/>
        <end position="1167"/>
    </location>
</feature>
<feature type="compositionally biased region" description="Acidic residues" evidence="1">
    <location>
        <begin position="332"/>
        <end position="341"/>
    </location>
</feature>
<feature type="compositionally biased region" description="Gly residues" evidence="1">
    <location>
        <begin position="1154"/>
        <end position="1167"/>
    </location>
</feature>
<feature type="compositionally biased region" description="Basic and acidic residues" evidence="1">
    <location>
        <begin position="1517"/>
        <end position="1526"/>
    </location>
</feature>
<dbReference type="PANTHER" id="PTHR34491:SF74">
    <property type="entry name" value="DUF4456 DOMAIN-CONTAINING PROTEIN"/>
    <property type="match status" value="1"/>
</dbReference>
<dbReference type="PANTHER" id="PTHR34491">
    <property type="entry name" value="A-TYPE INCLUSION PROTEIN, PUTATIVE-RELATED"/>
    <property type="match status" value="1"/>
</dbReference>
<feature type="region of interest" description="Disordered" evidence="1">
    <location>
        <begin position="723"/>
        <end position="744"/>
    </location>
</feature>
<evidence type="ECO:0000313" key="3">
    <source>
        <dbReference type="Proteomes" id="UP000006906"/>
    </source>
</evidence>
<organism evidence="2 3">
    <name type="scientific">Chlamydomonas reinhardtii</name>
    <name type="common">Chlamydomonas smithii</name>
    <dbReference type="NCBI Taxonomy" id="3055"/>
    <lineage>
        <taxon>Eukaryota</taxon>
        <taxon>Viridiplantae</taxon>
        <taxon>Chlorophyta</taxon>
        <taxon>core chlorophytes</taxon>
        <taxon>Chlorophyceae</taxon>
        <taxon>CS clade</taxon>
        <taxon>Chlamydomonadales</taxon>
        <taxon>Chlamydomonadaceae</taxon>
        <taxon>Chlamydomonas</taxon>
    </lineage>
</organism>
<name>A0A2K3DZA9_CHLRE</name>
<feature type="region of interest" description="Disordered" evidence="1">
    <location>
        <begin position="1301"/>
        <end position="1330"/>
    </location>
</feature>
<dbReference type="RefSeq" id="XP_042926534.1">
    <property type="nucleotide sequence ID" value="XM_043061407.1"/>
</dbReference>
<dbReference type="Proteomes" id="UP000006906">
    <property type="component" value="Chromosome 3"/>
</dbReference>
<evidence type="ECO:0000313" key="2">
    <source>
        <dbReference type="EMBL" id="PNW85849.1"/>
    </source>
</evidence>
<feature type="region of interest" description="Disordered" evidence="1">
    <location>
        <begin position="1569"/>
        <end position="1771"/>
    </location>
</feature>
<feature type="region of interest" description="Disordered" evidence="1">
    <location>
        <begin position="2244"/>
        <end position="2276"/>
    </location>
</feature>
<feature type="compositionally biased region" description="Acidic residues" evidence="1">
    <location>
        <begin position="1647"/>
        <end position="1667"/>
    </location>
</feature>
<proteinExistence type="predicted"/>
<feature type="region of interest" description="Disordered" evidence="1">
    <location>
        <begin position="1508"/>
        <end position="1528"/>
    </location>
</feature>
<feature type="compositionally biased region" description="Low complexity" evidence="1">
    <location>
        <begin position="1675"/>
        <end position="1699"/>
    </location>
</feature>
<feature type="region of interest" description="Disordered" evidence="1">
    <location>
        <begin position="482"/>
        <end position="512"/>
    </location>
</feature>
<evidence type="ECO:0000256" key="1">
    <source>
        <dbReference type="SAM" id="MobiDB-lite"/>
    </source>
</evidence>
<feature type="region of interest" description="Disordered" evidence="1">
    <location>
        <begin position="59"/>
        <end position="86"/>
    </location>
</feature>
<feature type="compositionally biased region" description="Low complexity" evidence="1">
    <location>
        <begin position="73"/>
        <end position="85"/>
    </location>
</feature>
<gene>
    <name evidence="2" type="ORF">CHLRE_03g202875v5</name>
</gene>
<dbReference type="GeneID" id="66053012"/>
<feature type="compositionally biased region" description="Gly residues" evidence="1">
    <location>
        <begin position="1715"/>
        <end position="1727"/>
    </location>
</feature>
<feature type="compositionally biased region" description="Acidic residues" evidence="1">
    <location>
        <begin position="500"/>
        <end position="512"/>
    </location>
</feature>
<feature type="region of interest" description="Disordered" evidence="1">
    <location>
        <begin position="312"/>
        <end position="371"/>
    </location>
</feature>
<feature type="compositionally biased region" description="Gly residues" evidence="1">
    <location>
        <begin position="356"/>
        <end position="368"/>
    </location>
</feature>
<dbReference type="Gramene" id="PNW85849">
    <property type="protein sequence ID" value="PNW85849"/>
    <property type="gene ID" value="CHLRE_03g202875v5"/>
</dbReference>
<dbReference type="OrthoDB" id="10687203at2759"/>
<feature type="region of interest" description="Disordered" evidence="1">
    <location>
        <begin position="130"/>
        <end position="190"/>
    </location>
</feature>
<feature type="region of interest" description="Disordered" evidence="1">
    <location>
        <begin position="666"/>
        <end position="694"/>
    </location>
</feature>
<feature type="compositionally biased region" description="Low complexity" evidence="1">
    <location>
        <begin position="2254"/>
        <end position="2265"/>
    </location>
</feature>
<dbReference type="InParanoid" id="A0A2K3DZA9"/>
<keyword evidence="3" id="KW-1185">Reference proteome</keyword>
<feature type="compositionally biased region" description="Acidic residues" evidence="1">
    <location>
        <begin position="1570"/>
        <end position="1629"/>
    </location>
</feature>
<dbReference type="ExpressionAtlas" id="A0A2K3DZA9">
    <property type="expression patterns" value="baseline and differential"/>
</dbReference>